<feature type="region of interest" description="Disordered" evidence="7">
    <location>
        <begin position="578"/>
        <end position="598"/>
    </location>
</feature>
<name>A0A9W3BBE4_BIOGL</name>
<feature type="domain" description="PCI" evidence="8">
    <location>
        <begin position="315"/>
        <end position="494"/>
    </location>
</feature>
<comment type="similarity">
    <text evidence="6">Belongs to the eIF-3 subunit A family.</text>
</comment>
<accession>A0A9W3BBE4</accession>
<feature type="region of interest" description="Disordered" evidence="7">
    <location>
        <begin position="791"/>
        <end position="840"/>
    </location>
</feature>
<evidence type="ECO:0000256" key="1">
    <source>
        <dbReference type="ARBA" id="ARBA00004496"/>
    </source>
</evidence>
<feature type="compositionally biased region" description="Basic and acidic residues" evidence="7">
    <location>
        <begin position="1064"/>
        <end position="1125"/>
    </location>
</feature>
<keyword evidence="3 6" id="KW-0396">Initiation factor</keyword>
<dbReference type="FunFam" id="4.10.860.10:FF:000001">
    <property type="entry name" value="Eukaryotic translation initiation factor 3 subunit A"/>
    <property type="match status" value="1"/>
</dbReference>
<evidence type="ECO:0000256" key="5">
    <source>
        <dbReference type="ARBA" id="ARBA00022917"/>
    </source>
</evidence>
<evidence type="ECO:0000256" key="4">
    <source>
        <dbReference type="ARBA" id="ARBA00022884"/>
    </source>
</evidence>
<dbReference type="OrthoDB" id="18884at2759"/>
<feature type="compositionally biased region" description="Basic and acidic residues" evidence="7">
    <location>
        <begin position="904"/>
        <end position="945"/>
    </location>
</feature>
<feature type="coiled-coil region" evidence="6">
    <location>
        <begin position="664"/>
        <end position="698"/>
    </location>
</feature>
<dbReference type="Pfam" id="PF22591">
    <property type="entry name" value="eIF3a_PCI_TPR-like"/>
    <property type="match status" value="1"/>
</dbReference>
<comment type="function">
    <text evidence="6">RNA-binding component of the eukaryotic translation initiation factor 3 (eIF-3) complex, which is involved in protein synthesis of a specialized repertoire of mRNAs and, together with other initiation factors, stimulates binding of mRNA and methionyl-tRNAi to the 40S ribosome. The eIF-3 complex specifically targets and initiates translation of a subset of mRNAs involved in cell proliferation.</text>
</comment>
<dbReference type="GO" id="GO:0071541">
    <property type="term" value="C:eukaryotic translation initiation factor 3 complex, eIF3m"/>
    <property type="evidence" value="ECO:0007669"/>
    <property type="project" value="TreeGrafter"/>
</dbReference>
<sequence>MPTYFQKPENALKRADEFIDVGKKQRALDALYDVIKSKKHRTWQKTHEPIMEKYLELCVELRKSHIAKEGLYQYKNICQQVNISSLVEVVKNYIALAEEKTEAARKESHQTVVDIDDLDLPDSPESLLLKAVSGEDLQDRTDRAILTPWVKFLWESYRQCLDLLRNNSRVERLYQDIAQQAFKFCLKYSRKTEFRKLCDNLRTHLGHIHKHQHQQTAINLNNPESQAMHLETRLVQLDSAISMELWQEAFKAVEDIHGLITLSKKQPKPSLMANYYQKLGLVFSKSGNHLFHACTLHRLFNLSREQRKNLSSDELQKMASRVLCATLAIPIPPTRNVIGNLLVMDESTIEKQRKLATLLMLQTPPTRQSLVKDLVKHGSIQYAYQELQNLYQSLEVDFHPLSLYKKVKPIVDFIEQSEDLSQYVPQLEDIIITRVLKQIAQVYQQIKLSRFASLVPFASEHRLESVIVDAAKTLELQVRIDHRSRALSFGTDLGVSQKEDLPEGPYIQSMPSEQIRNQVINIAQALNQAVDIIGPKESTLVEEDELKAQILNTYRLTAKKEHARILQRRQIIENRKEQLEQNQDQREREEQELAEEQRRKTYEAEMARLEREAEERNKQRQLEEHEQIKKRHVKERLEELRKTPHGSKILQNIDEEEIAELDVDEIMAKQVEQLEKEKKELQERLKGQEKKVDYLARAKRIEEIPLLQDQYEEDQKARKAFWEEQEKERIESTKLERAHALETKARLILMKSDLDTFTNSLKKAKKSEYEDKLKDFEKLLSEERRKRLQERKIKRKEERRQKWIQEKEEAAQRARDELLKREREEKEREEQEKREAEERVYLERKAKLDEQLIKQRAKEKEIEEREAKRREEERKQQEIKPSERVTTGRENDADWRGDSVPVDESERKPKSRSWREREVEKENSQEIKPLEKRVTGRDMDSDWRNDSGTIDESEGKTKPRSWREREMEKENSWKSRKDPEAENWRSTFREPPRESWRERHDDRREDRGPQRDDRRDDRGPQRDDRRDDRGPQRDDRRDDRGPQRDDWRGGDKQREAPLSRGSWRARDDSGPQRVAHRDNRDSIDERKGADSEVNWRRGFESDDKHHDRDERIERDDRRGLDRSDRRTFDREDRLERDDRRGADRIDRRTFDRDDRIEREDRRGFDRSDRRTFDREDRKEREDRRVLDRPDRITFDRDDRRAFQERRAPIRDDRHVERTGPPVDDRRGPIELRERDEGWRRGDVPRDVPSRVERRNPRENSQQHEDDGWTTVRY</sequence>
<keyword evidence="6" id="KW-0175">Coiled coil</keyword>
<feature type="compositionally biased region" description="Basic and acidic residues" evidence="7">
    <location>
        <begin position="795"/>
        <end position="840"/>
    </location>
</feature>
<feature type="region of interest" description="Disordered" evidence="7">
    <location>
        <begin position="610"/>
        <end position="629"/>
    </location>
</feature>
<proteinExistence type="inferred from homology"/>
<keyword evidence="2 6" id="KW-0963">Cytoplasm</keyword>
<gene>
    <name evidence="10" type="primary">LOC106073532</name>
</gene>
<feature type="compositionally biased region" description="Basic and acidic residues" evidence="7">
    <location>
        <begin position="610"/>
        <end position="627"/>
    </location>
</feature>
<evidence type="ECO:0000256" key="7">
    <source>
        <dbReference type="SAM" id="MobiDB-lite"/>
    </source>
</evidence>
<keyword evidence="9" id="KW-1185">Reference proteome</keyword>
<evidence type="ECO:0000313" key="10">
    <source>
        <dbReference type="RefSeq" id="XP_055896889.1"/>
    </source>
</evidence>
<dbReference type="Gene3D" id="1.25.40.860">
    <property type="match status" value="2"/>
</dbReference>
<feature type="region of interest" description="Disordered" evidence="7">
    <location>
        <begin position="1197"/>
        <end position="1273"/>
    </location>
</feature>
<comment type="subunit">
    <text evidence="6">Component of the eukaryotic translation initiation factor 3 (eIF-3) complex.</text>
</comment>
<keyword evidence="4 6" id="KW-0694">RNA-binding</keyword>
<dbReference type="PANTHER" id="PTHR14005:SF0">
    <property type="entry name" value="EUKARYOTIC TRANSLATION INITIATION FACTOR 3 SUBUNIT A"/>
    <property type="match status" value="1"/>
</dbReference>
<dbReference type="InterPro" id="IPR054711">
    <property type="entry name" value="eIF3a_PCI_TPR-like"/>
</dbReference>
<dbReference type="GO" id="GO:0003743">
    <property type="term" value="F:translation initiation factor activity"/>
    <property type="evidence" value="ECO:0007669"/>
    <property type="project" value="UniProtKB-UniRule"/>
</dbReference>
<keyword evidence="5 6" id="KW-0648">Protein biosynthesis</keyword>
<feature type="compositionally biased region" description="Basic and acidic residues" evidence="7">
    <location>
        <begin position="953"/>
        <end position="1057"/>
    </location>
</feature>
<reference evidence="10" key="1">
    <citation type="submission" date="2025-08" db="UniProtKB">
        <authorList>
            <consortium name="RefSeq"/>
        </authorList>
    </citation>
    <scope>IDENTIFICATION</scope>
</reference>
<dbReference type="GO" id="GO:0043614">
    <property type="term" value="C:multi-eIF complex"/>
    <property type="evidence" value="ECO:0007669"/>
    <property type="project" value="TreeGrafter"/>
</dbReference>
<feature type="region of interest" description="Disordered" evidence="7">
    <location>
        <begin position="853"/>
        <end position="1125"/>
    </location>
</feature>
<dbReference type="OMA" id="EHITNKR"/>
<dbReference type="PROSITE" id="PS50250">
    <property type="entry name" value="PCI"/>
    <property type="match status" value="1"/>
</dbReference>
<dbReference type="GeneID" id="106073532"/>
<dbReference type="GO" id="GO:0071540">
    <property type="term" value="C:eukaryotic translation initiation factor 3 complex, eIF3e"/>
    <property type="evidence" value="ECO:0007669"/>
    <property type="project" value="TreeGrafter"/>
</dbReference>
<dbReference type="SMART" id="SM00088">
    <property type="entry name" value="PINT"/>
    <property type="match status" value="1"/>
</dbReference>
<feature type="region of interest" description="Disordered" evidence="7">
    <location>
        <begin position="1161"/>
        <end position="1183"/>
    </location>
</feature>
<protein>
    <recommendedName>
        <fullName evidence="6">Eukaryotic translation initiation factor 3 subunit A</fullName>
        <shortName evidence="6">eIF3a</shortName>
    </recommendedName>
    <alternativeName>
        <fullName evidence="6">Eukaryotic translation initiation factor 3 subunit 10</fullName>
    </alternativeName>
</protein>
<dbReference type="GO" id="GO:0002188">
    <property type="term" value="P:translation reinitiation"/>
    <property type="evidence" value="ECO:0007669"/>
    <property type="project" value="TreeGrafter"/>
</dbReference>
<dbReference type="InterPro" id="IPR000717">
    <property type="entry name" value="PCI_dom"/>
</dbReference>
<feature type="compositionally biased region" description="Basic and acidic residues" evidence="7">
    <location>
        <begin position="853"/>
        <end position="897"/>
    </location>
</feature>
<dbReference type="Gene3D" id="4.10.860.10">
    <property type="entry name" value="UVR domain"/>
    <property type="match status" value="1"/>
</dbReference>
<evidence type="ECO:0000256" key="3">
    <source>
        <dbReference type="ARBA" id="ARBA00022540"/>
    </source>
</evidence>
<dbReference type="PANTHER" id="PTHR14005">
    <property type="entry name" value="EUKARYOTIC TRANSLATION INITIATION FACTOR 3, THETA SUBUNIT"/>
    <property type="match status" value="1"/>
</dbReference>
<organism evidence="9 10">
    <name type="scientific">Biomphalaria glabrata</name>
    <name type="common">Bloodfluke planorb</name>
    <name type="synonym">Freshwater snail</name>
    <dbReference type="NCBI Taxonomy" id="6526"/>
    <lineage>
        <taxon>Eukaryota</taxon>
        <taxon>Metazoa</taxon>
        <taxon>Spiralia</taxon>
        <taxon>Lophotrochozoa</taxon>
        <taxon>Mollusca</taxon>
        <taxon>Gastropoda</taxon>
        <taxon>Heterobranchia</taxon>
        <taxon>Euthyneura</taxon>
        <taxon>Panpulmonata</taxon>
        <taxon>Hygrophila</taxon>
        <taxon>Lymnaeoidea</taxon>
        <taxon>Planorbidae</taxon>
        <taxon>Biomphalaria</taxon>
    </lineage>
</organism>
<feature type="compositionally biased region" description="Basic and acidic residues" evidence="7">
    <location>
        <begin position="1197"/>
        <end position="1266"/>
    </location>
</feature>
<dbReference type="GO" id="GO:0001732">
    <property type="term" value="P:formation of cytoplasmic translation initiation complex"/>
    <property type="evidence" value="ECO:0007669"/>
    <property type="project" value="UniProtKB-UniRule"/>
</dbReference>
<dbReference type="AlphaFoldDB" id="A0A9W3BBE4"/>
<dbReference type="RefSeq" id="XP_055896889.1">
    <property type="nucleotide sequence ID" value="XM_056040914.1"/>
</dbReference>
<evidence type="ECO:0000256" key="6">
    <source>
        <dbReference type="HAMAP-Rule" id="MF_03000"/>
    </source>
</evidence>
<evidence type="ECO:0000256" key="2">
    <source>
        <dbReference type="ARBA" id="ARBA00022490"/>
    </source>
</evidence>
<dbReference type="Pfam" id="PF01399">
    <property type="entry name" value="PCI"/>
    <property type="match status" value="1"/>
</dbReference>
<dbReference type="InterPro" id="IPR027512">
    <property type="entry name" value="EIF3A"/>
</dbReference>
<dbReference type="GO" id="GO:0003729">
    <property type="term" value="F:mRNA binding"/>
    <property type="evidence" value="ECO:0007669"/>
    <property type="project" value="TreeGrafter"/>
</dbReference>
<dbReference type="GO" id="GO:0016282">
    <property type="term" value="C:eukaryotic 43S preinitiation complex"/>
    <property type="evidence" value="ECO:0007669"/>
    <property type="project" value="UniProtKB-UniRule"/>
</dbReference>
<dbReference type="GO" id="GO:0033290">
    <property type="term" value="C:eukaryotic 48S preinitiation complex"/>
    <property type="evidence" value="ECO:0007669"/>
    <property type="project" value="UniProtKB-UniRule"/>
</dbReference>
<comment type="subcellular location">
    <subcellularLocation>
        <location evidence="1 6">Cytoplasm</location>
    </subcellularLocation>
</comment>
<evidence type="ECO:0000313" key="9">
    <source>
        <dbReference type="Proteomes" id="UP001165740"/>
    </source>
</evidence>
<evidence type="ECO:0000259" key="8">
    <source>
        <dbReference type="PROSITE" id="PS50250"/>
    </source>
</evidence>
<dbReference type="Proteomes" id="UP001165740">
    <property type="component" value="Chromosome 1"/>
</dbReference>
<dbReference type="HAMAP" id="MF_03000">
    <property type="entry name" value="eIF3a"/>
    <property type="match status" value="1"/>
</dbReference>